<evidence type="ECO:0000313" key="10">
    <source>
        <dbReference type="EMBL" id="JAP03909.1"/>
    </source>
</evidence>
<dbReference type="GO" id="GO:0006412">
    <property type="term" value="P:translation"/>
    <property type="evidence" value="ECO:0007669"/>
    <property type="project" value="UniProtKB-KW"/>
</dbReference>
<evidence type="ECO:0000256" key="1">
    <source>
        <dbReference type="ARBA" id="ARBA00004496"/>
    </source>
</evidence>
<dbReference type="FunFam" id="2.40.50.140:FF:000047">
    <property type="entry name" value="tyrosine--tRNA ligase, cytoplasmic isoform X2"/>
    <property type="match status" value="1"/>
</dbReference>
<evidence type="ECO:0000259" key="9">
    <source>
        <dbReference type="PROSITE" id="PS50886"/>
    </source>
</evidence>
<keyword evidence="5" id="KW-0648">Protein biosynthesis</keyword>
<dbReference type="Pfam" id="PF01588">
    <property type="entry name" value="tRNA_bind"/>
    <property type="match status" value="1"/>
</dbReference>
<feature type="region of interest" description="Disordered" evidence="8">
    <location>
        <begin position="115"/>
        <end position="140"/>
    </location>
</feature>
<sequence>IKLKRKQAMNKFYQVVYVSEEIDGDIKSLNKEMSSLEILYLKMNKINMLKNENEELEKIIELFKKELGELEIANGKREIQPSIKMQVKEVTLHEENSKKEPAILISKNKSASITQGRMAQKKEIQKEETSTIPKGGSGKKSVAAEETLPIDIGRLDLKVGKIVKIQRHKDADTLYVEKVDIGAKEPITVVSGLVKHVPIEEMENRLVVVLCNLKPAKMRGITSEAMLMCASTPDKVEVLFPSPTSKPGDVVTVPGYPPPTNGPEPILNPKKKVFETLAPELVTDSECFATFRGVRWEVPSGYVRSATLRGVNIK</sequence>
<evidence type="ECO:0000256" key="5">
    <source>
        <dbReference type="ARBA" id="ARBA00022917"/>
    </source>
</evidence>
<evidence type="ECO:0000256" key="7">
    <source>
        <dbReference type="SAM" id="Coils"/>
    </source>
</evidence>
<organism evidence="10">
    <name type="scientific">Triatoma dimidiata</name>
    <name type="common">Kissing bug</name>
    <name type="synonym">Meccus dimidiatus</name>
    <dbReference type="NCBI Taxonomy" id="72491"/>
    <lineage>
        <taxon>Eukaryota</taxon>
        <taxon>Metazoa</taxon>
        <taxon>Ecdysozoa</taxon>
        <taxon>Arthropoda</taxon>
        <taxon>Hexapoda</taxon>
        <taxon>Insecta</taxon>
        <taxon>Pterygota</taxon>
        <taxon>Neoptera</taxon>
        <taxon>Paraneoptera</taxon>
        <taxon>Hemiptera</taxon>
        <taxon>Heteroptera</taxon>
        <taxon>Panheteroptera</taxon>
        <taxon>Cimicomorpha</taxon>
        <taxon>Reduviidae</taxon>
        <taxon>Triatominae</taxon>
        <taxon>Triatoma</taxon>
    </lineage>
</organism>
<dbReference type="Gene3D" id="2.40.50.140">
    <property type="entry name" value="Nucleic acid-binding proteins"/>
    <property type="match status" value="1"/>
</dbReference>
<evidence type="ECO:0000256" key="8">
    <source>
        <dbReference type="SAM" id="MobiDB-lite"/>
    </source>
</evidence>
<keyword evidence="3 6" id="KW-0820">tRNA-binding</keyword>
<dbReference type="PANTHER" id="PTHR11586:SF33">
    <property type="entry name" value="AMINOACYL TRNA SYNTHASE COMPLEX-INTERACTING MULTIFUNCTIONAL PROTEIN 1"/>
    <property type="match status" value="1"/>
</dbReference>
<proteinExistence type="predicted"/>
<keyword evidence="7" id="KW-0175">Coiled coil</keyword>
<evidence type="ECO:0000256" key="3">
    <source>
        <dbReference type="ARBA" id="ARBA00022555"/>
    </source>
</evidence>
<dbReference type="InterPro" id="IPR002547">
    <property type="entry name" value="tRNA-bd_dom"/>
</dbReference>
<feature type="domain" description="TRNA-binding" evidence="9">
    <location>
        <begin position="151"/>
        <end position="252"/>
    </location>
</feature>
<comment type="subcellular location">
    <subcellularLocation>
        <location evidence="1">Cytoplasm</location>
    </subcellularLocation>
</comment>
<dbReference type="PROSITE" id="PS50886">
    <property type="entry name" value="TRBD"/>
    <property type="match status" value="1"/>
</dbReference>
<evidence type="ECO:0000256" key="4">
    <source>
        <dbReference type="ARBA" id="ARBA00022884"/>
    </source>
</evidence>
<dbReference type="PANTHER" id="PTHR11586">
    <property type="entry name" value="TRNA-AMINOACYLATION COFACTOR ARC1 FAMILY MEMBER"/>
    <property type="match status" value="1"/>
</dbReference>
<feature type="coiled-coil region" evidence="7">
    <location>
        <begin position="46"/>
        <end position="73"/>
    </location>
</feature>
<dbReference type="AlphaFoldDB" id="A0A0V0G9J2"/>
<dbReference type="CDD" id="cd02799">
    <property type="entry name" value="tRNA_bind_EMAP-II_like"/>
    <property type="match status" value="1"/>
</dbReference>
<protein>
    <submittedName>
        <fullName evidence="10">Putative trna-binding protein</fullName>
    </submittedName>
</protein>
<dbReference type="SUPFAM" id="SSF50249">
    <property type="entry name" value="Nucleic acid-binding proteins"/>
    <property type="match status" value="1"/>
</dbReference>
<feature type="non-terminal residue" evidence="10">
    <location>
        <position position="1"/>
    </location>
</feature>
<keyword evidence="2" id="KW-0963">Cytoplasm</keyword>
<dbReference type="EMBL" id="GECL01002215">
    <property type="protein sequence ID" value="JAP03909.1"/>
    <property type="molecule type" value="Transcribed_RNA"/>
</dbReference>
<evidence type="ECO:0000256" key="2">
    <source>
        <dbReference type="ARBA" id="ARBA00022490"/>
    </source>
</evidence>
<dbReference type="InterPro" id="IPR051270">
    <property type="entry name" value="Tyrosine-tRNA_ligase_regulator"/>
</dbReference>
<dbReference type="InterPro" id="IPR012340">
    <property type="entry name" value="NA-bd_OB-fold"/>
</dbReference>
<name>A0A0V0G9J2_TRIDM</name>
<dbReference type="GO" id="GO:0000049">
    <property type="term" value="F:tRNA binding"/>
    <property type="evidence" value="ECO:0007669"/>
    <property type="project" value="UniProtKB-UniRule"/>
</dbReference>
<evidence type="ECO:0000256" key="6">
    <source>
        <dbReference type="PROSITE-ProRule" id="PRU00209"/>
    </source>
</evidence>
<feature type="compositionally biased region" description="Basic and acidic residues" evidence="8">
    <location>
        <begin position="120"/>
        <end position="129"/>
    </location>
</feature>
<reference evidence="10" key="1">
    <citation type="journal article" date="2018" name="J. Proteomics">
        <title>Exploring the molecular complexity of Triatoma dimidiata sialome.</title>
        <authorList>
            <person name="Santiago P.B."/>
            <person name="de Araujo C.N."/>
            <person name="Charneau S."/>
            <person name="Bastos I.M.D."/>
            <person name="Assumpcao T.C.F."/>
            <person name="Queiroz R.M.L."/>
            <person name="Praca Y.R."/>
            <person name="Cordeiro T.M."/>
            <person name="Garcia C.H.S."/>
            <person name="da Silva I.G."/>
            <person name="Raiol T."/>
            <person name="Motta F.N."/>
            <person name="de Araujo Oliveira J.V."/>
            <person name="de Sousa M.V."/>
            <person name="Ribeiro J.M.C."/>
            <person name="de Santana J.M."/>
        </authorList>
    </citation>
    <scope>NUCLEOTIDE SEQUENCE</scope>
    <source>
        <strain evidence="10">Santander</strain>
        <tissue evidence="10">Salivary glands</tissue>
    </source>
</reference>
<keyword evidence="4 6" id="KW-0694">RNA-binding</keyword>
<accession>A0A0V0G9J2</accession>
<dbReference type="GO" id="GO:0005737">
    <property type="term" value="C:cytoplasm"/>
    <property type="evidence" value="ECO:0007669"/>
    <property type="project" value="UniProtKB-SubCell"/>
</dbReference>